<evidence type="ECO:0000256" key="1">
    <source>
        <dbReference type="SAM" id="MobiDB-lite"/>
    </source>
</evidence>
<proteinExistence type="predicted"/>
<dbReference type="Proteomes" id="UP001525890">
    <property type="component" value="Unassembled WGS sequence"/>
</dbReference>
<reference evidence="2 3" key="1">
    <citation type="journal article" date="2022" name="Front. Microbiol.">
        <title>High genomic differentiation and limited gene flow indicate recent cryptic speciation within the genus Laspinema (cyanobacteria).</title>
        <authorList>
            <person name="Stanojkovic A."/>
            <person name="Skoupy S."/>
            <person name="Skaloud P."/>
            <person name="Dvorak P."/>
        </authorList>
    </citation>
    <scope>NUCLEOTIDE SEQUENCE [LARGE SCALE GENOMIC DNA]</scope>
    <source>
        <strain evidence="2 3">D2a</strain>
    </source>
</reference>
<feature type="compositionally biased region" description="Low complexity" evidence="1">
    <location>
        <begin position="56"/>
        <end position="69"/>
    </location>
</feature>
<comment type="caution">
    <text evidence="2">The sequence shown here is derived from an EMBL/GenBank/DDBJ whole genome shotgun (WGS) entry which is preliminary data.</text>
</comment>
<protein>
    <submittedName>
        <fullName evidence="2">Uncharacterized protein</fullName>
    </submittedName>
</protein>
<dbReference type="EMBL" id="JAMXFF010000037">
    <property type="protein sequence ID" value="MCT7968816.1"/>
    <property type="molecule type" value="Genomic_DNA"/>
</dbReference>
<evidence type="ECO:0000313" key="2">
    <source>
        <dbReference type="EMBL" id="MCT7968816.1"/>
    </source>
</evidence>
<accession>A0ABT2MVQ2</accession>
<evidence type="ECO:0000313" key="3">
    <source>
        <dbReference type="Proteomes" id="UP001525890"/>
    </source>
</evidence>
<organism evidence="2 3">
    <name type="scientific">Laspinema palackyanum D2a</name>
    <dbReference type="NCBI Taxonomy" id="2953684"/>
    <lineage>
        <taxon>Bacteria</taxon>
        <taxon>Bacillati</taxon>
        <taxon>Cyanobacteriota</taxon>
        <taxon>Cyanophyceae</taxon>
        <taxon>Oscillatoriophycideae</taxon>
        <taxon>Oscillatoriales</taxon>
        <taxon>Laspinemataceae</taxon>
        <taxon>Laspinema</taxon>
        <taxon>Laspinema palackyanum</taxon>
    </lineage>
</organism>
<dbReference type="RefSeq" id="WP_368008302.1">
    <property type="nucleotide sequence ID" value="NZ_JAMXFF010000037.1"/>
</dbReference>
<feature type="region of interest" description="Disordered" evidence="1">
    <location>
        <begin position="50"/>
        <end position="69"/>
    </location>
</feature>
<name>A0ABT2MVQ2_9CYAN</name>
<keyword evidence="3" id="KW-1185">Reference proteome</keyword>
<sequence length="69" mass="8276">MNPKNRAVAWRTSSNFATQIPQWENQWEKHRFRVGDRYQIAHYRIFLGFPGDRLPRSSPELPSPRRVQP</sequence>
<gene>
    <name evidence="2" type="ORF">NG799_21125</name>
</gene>